<comment type="caution">
    <text evidence="2">The sequence shown here is derived from an EMBL/GenBank/DDBJ whole genome shotgun (WGS) entry which is preliminary data.</text>
</comment>
<reference evidence="2 3" key="1">
    <citation type="journal article" date="2013" name="Biodegradation">
        <title>Occurrence of 4-tert-butylphenol (4-t-BP) biodegradation in an aquatic sample caused by the presence of Spirodela polyrrhiza and isolation of a 4-t-BP-utilizing bacterium.</title>
        <authorList>
            <person name="Ogata Y."/>
            <person name="Toyama T."/>
            <person name="Yu N."/>
            <person name="Wang X."/>
            <person name="Sei K."/>
            <person name="Ike M."/>
        </authorList>
    </citation>
    <scope>NUCLEOTIDE SEQUENCE [LARGE SCALE GENOMIC DNA]</scope>
    <source>
        <strain evidence="2 3">OMI</strain>
    </source>
</reference>
<dbReference type="AlphaFoldDB" id="A0A292ZHA5"/>
<gene>
    <name evidence="2" type="ORF">SFOMI_2774</name>
</gene>
<proteinExistence type="predicted"/>
<protein>
    <submittedName>
        <fullName evidence="2">CAIB family protein</fullName>
    </submittedName>
</protein>
<evidence type="ECO:0000313" key="2">
    <source>
        <dbReference type="EMBL" id="GAY22219.1"/>
    </source>
</evidence>
<sequence length="764" mass="80716">MQACAGLRIVEISKGLGTPALCGQLFAGLAASVELIDFATTADTDHQHYLHRLLHQGKAQTADPAAIEAAVDAADIVILDRSIAGLPEAISDARLFEERWPDKILCAISLFGAGNDRSDWIGNELVTEAASALMACNGYPEWPPIASGLPYALHTSALFAFGAIMTALRERDVSRRGQSIDLAVIDCITAILGNFLPSYFLSSKEPKRIGNRHTIAAPWNLYPASDGAVVICTGTGGTGWWAKVMAVIDRPELTNDPRYATEADRVRNVEEVDAIMSDWTSERTMKDIVDRMNAYAIPAGEISTVEMVLDDPHFRELREMVLDGAASNRPLMGNPLKVGAWDAAVAPPAPIGKPAPRSIGKGALAGIRVVEFASRTSVPLAGRLMRDFGADVVKIEPVKGDALRGAGQQIAGSSYLFHINNAGKRSVMIDPTTEAGRDLILELVAQADVFVENLAPGSVEKMGLGPEAMRARNPALVYCSVSGFGARSAYGEKRALDTVVQAASGLMHMTGYPDHKAVKLGISAVDLTTATAALAAILAGLRQRDRTGAGLYIDLAMADVGVWMTQAAWPQLICGGVHPIRLGNRSADASPHDIFEAADGSLVAIAVLEDAHWRALASLLGNESLQQAQLDTLAARVEQADRIHAAIAEWTRARPGDDAAALCQSAGIPASVVRNLGALVDDPLVAERDMIVNIDIPGAGTLRLLGNPAKLSRTPPALAGAAPSLGADTAQVLEEWLGMGADEIAALANNKVILAQRAEDMAGV</sequence>
<organism evidence="2 3">
    <name type="scientific">Sphingobium fuliginis (strain ATCC 27551)</name>
    <dbReference type="NCBI Taxonomy" id="336203"/>
    <lineage>
        <taxon>Bacteria</taxon>
        <taxon>Pseudomonadati</taxon>
        <taxon>Pseudomonadota</taxon>
        <taxon>Alphaproteobacteria</taxon>
        <taxon>Sphingomonadales</taxon>
        <taxon>Sphingomonadaceae</taxon>
        <taxon>Sphingobium</taxon>
    </lineage>
</organism>
<reference evidence="2 3" key="2">
    <citation type="journal article" date="2013" name="Environ. Sci. Technol.">
        <title>The 4-tert-butylphenol-utilizing bacterium Sphingobium fuliginis OMI can degrade bisphenols via phenolic ring hydroxylation and meta-cleavage pathway.</title>
        <authorList>
            <person name="Ogata Y."/>
            <person name="Goda S."/>
            <person name="Toyama T."/>
            <person name="Sei K."/>
            <person name="Ike M."/>
        </authorList>
    </citation>
    <scope>NUCLEOTIDE SEQUENCE [LARGE SCALE GENOMIC DNA]</scope>
    <source>
        <strain evidence="2 3">OMI</strain>
    </source>
</reference>
<dbReference type="PANTHER" id="PTHR48207:SF3">
    <property type="entry name" value="SUCCINATE--HYDROXYMETHYLGLUTARATE COA-TRANSFERASE"/>
    <property type="match status" value="1"/>
</dbReference>
<evidence type="ECO:0000313" key="3">
    <source>
        <dbReference type="Proteomes" id="UP000221538"/>
    </source>
</evidence>
<dbReference type="Proteomes" id="UP000221538">
    <property type="component" value="Unassembled WGS sequence"/>
</dbReference>
<dbReference type="InterPro" id="IPR003673">
    <property type="entry name" value="CoA-Trfase_fam_III"/>
</dbReference>
<dbReference type="RefSeq" id="WP_099186108.1">
    <property type="nucleotide sequence ID" value="NZ_BEWI01000032.1"/>
</dbReference>
<keyword evidence="1" id="KW-0808">Transferase</keyword>
<evidence type="ECO:0000256" key="1">
    <source>
        <dbReference type="ARBA" id="ARBA00022679"/>
    </source>
</evidence>
<dbReference type="Gene3D" id="3.40.50.10540">
    <property type="entry name" value="Crotonobetainyl-coa:carnitine coa-transferase, domain 1"/>
    <property type="match status" value="2"/>
</dbReference>
<dbReference type="SUPFAM" id="SSF89796">
    <property type="entry name" value="CoA-transferase family III (CaiB/BaiF)"/>
    <property type="match status" value="2"/>
</dbReference>
<name>A0A292ZHA5_SPHSA</name>
<dbReference type="PANTHER" id="PTHR48207">
    <property type="entry name" value="SUCCINATE--HYDROXYMETHYLGLUTARATE COA-TRANSFERASE"/>
    <property type="match status" value="1"/>
</dbReference>
<dbReference type="Gene3D" id="3.30.1540.10">
    <property type="entry name" value="formyl-coa transferase, domain 3"/>
    <property type="match status" value="2"/>
</dbReference>
<dbReference type="GO" id="GO:0008410">
    <property type="term" value="F:CoA-transferase activity"/>
    <property type="evidence" value="ECO:0007669"/>
    <property type="project" value="TreeGrafter"/>
</dbReference>
<dbReference type="InterPro" id="IPR050483">
    <property type="entry name" value="CoA-transferase_III_domain"/>
</dbReference>
<dbReference type="Pfam" id="PF02515">
    <property type="entry name" value="CoA_transf_3"/>
    <property type="match status" value="2"/>
</dbReference>
<dbReference type="InterPro" id="IPR044855">
    <property type="entry name" value="CoA-Trfase_III_dom3_sf"/>
</dbReference>
<accession>A0A292ZHA5</accession>
<dbReference type="InterPro" id="IPR023606">
    <property type="entry name" value="CoA-Trfase_III_dom_1_sf"/>
</dbReference>
<dbReference type="EMBL" id="BEWI01000032">
    <property type="protein sequence ID" value="GAY22219.1"/>
    <property type="molecule type" value="Genomic_DNA"/>
</dbReference>